<dbReference type="CDD" id="cd04301">
    <property type="entry name" value="NAT_SF"/>
    <property type="match status" value="1"/>
</dbReference>
<evidence type="ECO:0000313" key="4">
    <source>
        <dbReference type="EMBL" id="GAA4945168.1"/>
    </source>
</evidence>
<sequence>MLAAAASTDPATGAAMPIPPEPVIGAASADDAGEIWTLQRAAFVDEAQLYGDPFILPLAETADNVRRAVEGAGHVLTAVEGHRIVGAVRGRAEDATGLLNRLCVAPDRRHRGIGRALVRALEERMAHAHPGLAAFTVFTGQQNEAHLRLYRSLGYTEAGRERMSDHLALVHMRKAVPGREPRPATV</sequence>
<comment type="caution">
    <text evidence="4">The sequence shown here is derived from an EMBL/GenBank/DDBJ whole genome shotgun (WGS) entry which is preliminary data.</text>
</comment>
<name>A0ABP9GJI2_9ACTN</name>
<dbReference type="Pfam" id="PF13673">
    <property type="entry name" value="Acetyltransf_10"/>
    <property type="match status" value="1"/>
</dbReference>
<dbReference type="PROSITE" id="PS51186">
    <property type="entry name" value="GNAT"/>
    <property type="match status" value="1"/>
</dbReference>
<dbReference type="EMBL" id="BAABIK010000016">
    <property type="protein sequence ID" value="GAA4945168.1"/>
    <property type="molecule type" value="Genomic_DNA"/>
</dbReference>
<accession>A0ABP9GJI2</accession>
<feature type="domain" description="N-acetyltransferase" evidence="3">
    <location>
        <begin position="22"/>
        <end position="177"/>
    </location>
</feature>
<dbReference type="InterPro" id="IPR016181">
    <property type="entry name" value="Acyl_CoA_acyltransferase"/>
</dbReference>
<dbReference type="Gene3D" id="3.40.630.30">
    <property type="match status" value="1"/>
</dbReference>
<dbReference type="SUPFAM" id="SSF55729">
    <property type="entry name" value="Acyl-CoA N-acyltransferases (Nat)"/>
    <property type="match status" value="1"/>
</dbReference>
<organism evidence="4 5">
    <name type="scientific">Streptomonospora halophila</name>
    <dbReference type="NCBI Taxonomy" id="427369"/>
    <lineage>
        <taxon>Bacteria</taxon>
        <taxon>Bacillati</taxon>
        <taxon>Actinomycetota</taxon>
        <taxon>Actinomycetes</taxon>
        <taxon>Streptosporangiales</taxon>
        <taxon>Nocardiopsidaceae</taxon>
        <taxon>Streptomonospora</taxon>
    </lineage>
</organism>
<evidence type="ECO:0000259" key="3">
    <source>
        <dbReference type="PROSITE" id="PS51186"/>
    </source>
</evidence>
<reference evidence="5" key="1">
    <citation type="journal article" date="2019" name="Int. J. Syst. Evol. Microbiol.">
        <title>The Global Catalogue of Microorganisms (GCM) 10K type strain sequencing project: providing services to taxonomists for standard genome sequencing and annotation.</title>
        <authorList>
            <consortium name="The Broad Institute Genomics Platform"/>
            <consortium name="The Broad Institute Genome Sequencing Center for Infectious Disease"/>
            <person name="Wu L."/>
            <person name="Ma J."/>
        </authorList>
    </citation>
    <scope>NUCLEOTIDE SEQUENCE [LARGE SCALE GENOMIC DNA]</scope>
    <source>
        <strain evidence="5">JCM 18123</strain>
    </source>
</reference>
<evidence type="ECO:0000256" key="2">
    <source>
        <dbReference type="ARBA" id="ARBA00023315"/>
    </source>
</evidence>
<proteinExistence type="predicted"/>
<dbReference type="Proteomes" id="UP001499993">
    <property type="component" value="Unassembled WGS sequence"/>
</dbReference>
<keyword evidence="2" id="KW-0012">Acyltransferase</keyword>
<dbReference type="InterPro" id="IPR000182">
    <property type="entry name" value="GNAT_dom"/>
</dbReference>
<dbReference type="InterPro" id="IPR050832">
    <property type="entry name" value="Bact_Acetyltransf"/>
</dbReference>
<keyword evidence="1" id="KW-0808">Transferase</keyword>
<gene>
    <name evidence="4" type="ORF">GCM10023224_30490</name>
</gene>
<keyword evidence="5" id="KW-1185">Reference proteome</keyword>
<evidence type="ECO:0000256" key="1">
    <source>
        <dbReference type="ARBA" id="ARBA00022679"/>
    </source>
</evidence>
<evidence type="ECO:0000313" key="5">
    <source>
        <dbReference type="Proteomes" id="UP001499993"/>
    </source>
</evidence>
<dbReference type="PANTHER" id="PTHR43877">
    <property type="entry name" value="AMINOALKYLPHOSPHONATE N-ACETYLTRANSFERASE-RELATED-RELATED"/>
    <property type="match status" value="1"/>
</dbReference>
<protein>
    <submittedName>
        <fullName evidence="4">GNAT family N-acetyltransferase</fullName>
    </submittedName>
</protein>